<organism evidence="13 14">
    <name type="scientific">Microbulbifer agarilyticus</name>
    <dbReference type="NCBI Taxonomy" id="260552"/>
    <lineage>
        <taxon>Bacteria</taxon>
        <taxon>Pseudomonadati</taxon>
        <taxon>Pseudomonadota</taxon>
        <taxon>Gammaproteobacteria</taxon>
        <taxon>Cellvibrionales</taxon>
        <taxon>Microbulbiferaceae</taxon>
        <taxon>Microbulbifer</taxon>
    </lineage>
</organism>
<dbReference type="Pfam" id="PF00483">
    <property type="entry name" value="NTP_transferase"/>
    <property type="match status" value="1"/>
</dbReference>
<evidence type="ECO:0000259" key="12">
    <source>
        <dbReference type="Pfam" id="PF22640"/>
    </source>
</evidence>
<evidence type="ECO:0000259" key="11">
    <source>
        <dbReference type="Pfam" id="PF01050"/>
    </source>
</evidence>
<keyword evidence="4" id="KW-0808">Transferase</keyword>
<dbReference type="Proteomes" id="UP000188219">
    <property type="component" value="Chromosome"/>
</dbReference>
<dbReference type="PANTHER" id="PTHR46390">
    <property type="entry name" value="MANNOSE-1-PHOSPHATE GUANYLYLTRANSFERASE"/>
    <property type="match status" value="1"/>
</dbReference>
<dbReference type="EC" id="2.7.7.13" evidence="3"/>
<evidence type="ECO:0000256" key="1">
    <source>
        <dbReference type="ARBA" id="ARBA00004823"/>
    </source>
</evidence>
<proteinExistence type="inferred from homology"/>
<dbReference type="InterPro" id="IPR054566">
    <property type="entry name" value="ManC/GMP-like_b-helix"/>
</dbReference>
<keyword evidence="5 13" id="KW-0548">Nucleotidyltransferase</keyword>
<sequence length="471" mass="51903">MILPVIMAGGSGSRLWPLSRKLHPKQFLPLTDDATMLQNTCARLEGIESQPPLLICGDDHRFIVAEQLREVGQAHSGILLEPAGRNTAPAVALAALRAMAGGAEDPLLLVLAADHAIKDVAAFQAAVMRAVPHAEAGKLVTFGIVPSAAETGYGYINKARAIDEAETAFVVQQFVEKPDLATAEKYVSSGEFYWNSGLFLFRASRFIEELSKYGPDILEACEKAMQGATFDVDFVRPASEAFLACTDESIDYAVMEHTRDAVVVPMDCGWNDVGSWSALWEVSEKDEQGNTSKGDVILEDSHNCYVQSDSKLIATVGLNDIVVVESDDAVLVATKDRVQDIKKVVERLKAENRSEAQLHRKVYRPWGYYDSVDFGERFQVKRIVVNPGAQLSLQMHHHRAEHWIVVSGTANVTCGEKEFLVTENQSTYIPLGVVHRLENPGTIPLELIEVQSGSYLGEDDIVRFEDRYARN</sequence>
<dbReference type="EMBL" id="CP019650">
    <property type="protein sequence ID" value="AQQ66951.1"/>
    <property type="molecule type" value="Genomic_DNA"/>
</dbReference>
<evidence type="ECO:0000256" key="2">
    <source>
        <dbReference type="ARBA" id="ARBA00006115"/>
    </source>
</evidence>
<comment type="catalytic activity">
    <reaction evidence="8">
        <text>alpha-D-mannose 1-phosphate + GTP + H(+) = GDP-alpha-D-mannose + diphosphate</text>
        <dbReference type="Rhea" id="RHEA:15229"/>
        <dbReference type="ChEBI" id="CHEBI:15378"/>
        <dbReference type="ChEBI" id="CHEBI:33019"/>
        <dbReference type="ChEBI" id="CHEBI:37565"/>
        <dbReference type="ChEBI" id="CHEBI:57527"/>
        <dbReference type="ChEBI" id="CHEBI:58409"/>
        <dbReference type="EC" id="2.7.7.13"/>
    </reaction>
</comment>
<dbReference type="KEGG" id="maga:Mag101_04335"/>
<dbReference type="Gene3D" id="2.60.120.10">
    <property type="entry name" value="Jelly Rolls"/>
    <property type="match status" value="1"/>
</dbReference>
<evidence type="ECO:0000256" key="3">
    <source>
        <dbReference type="ARBA" id="ARBA00012387"/>
    </source>
</evidence>
<dbReference type="SUPFAM" id="SSF53448">
    <property type="entry name" value="Nucleotide-diphospho-sugar transferases"/>
    <property type="match status" value="1"/>
</dbReference>
<dbReference type="NCBIfam" id="TIGR01479">
    <property type="entry name" value="GMP_PMI"/>
    <property type="match status" value="1"/>
</dbReference>
<evidence type="ECO:0000256" key="6">
    <source>
        <dbReference type="ARBA" id="ARBA00022741"/>
    </source>
</evidence>
<evidence type="ECO:0000259" key="10">
    <source>
        <dbReference type="Pfam" id="PF00483"/>
    </source>
</evidence>
<dbReference type="InterPro" id="IPR014710">
    <property type="entry name" value="RmlC-like_jellyroll"/>
</dbReference>
<evidence type="ECO:0000256" key="9">
    <source>
        <dbReference type="RuleBase" id="RU004190"/>
    </source>
</evidence>
<dbReference type="RefSeq" id="WP_077401294.1">
    <property type="nucleotide sequence ID" value="NZ_CP019650.1"/>
</dbReference>
<keyword evidence="6" id="KW-0547">Nucleotide-binding</keyword>
<evidence type="ECO:0000313" key="14">
    <source>
        <dbReference type="Proteomes" id="UP000188219"/>
    </source>
</evidence>
<dbReference type="InterPro" id="IPR049577">
    <property type="entry name" value="GMPP_N"/>
</dbReference>
<keyword evidence="7" id="KW-0342">GTP-binding</keyword>
<dbReference type="Gene3D" id="3.90.550.10">
    <property type="entry name" value="Spore Coat Polysaccharide Biosynthesis Protein SpsA, Chain A"/>
    <property type="match status" value="1"/>
</dbReference>
<feature type="domain" description="MannoseP isomerase/GMP-like beta-helix" evidence="12">
    <location>
        <begin position="294"/>
        <end position="348"/>
    </location>
</feature>
<evidence type="ECO:0000256" key="4">
    <source>
        <dbReference type="ARBA" id="ARBA00022679"/>
    </source>
</evidence>
<dbReference type="PANTHER" id="PTHR46390:SF1">
    <property type="entry name" value="MANNOSE-1-PHOSPHATE GUANYLYLTRANSFERASE"/>
    <property type="match status" value="1"/>
</dbReference>
<evidence type="ECO:0000256" key="5">
    <source>
        <dbReference type="ARBA" id="ARBA00022695"/>
    </source>
</evidence>
<keyword evidence="13" id="KW-0413">Isomerase</keyword>
<dbReference type="GO" id="GO:0009298">
    <property type="term" value="P:GDP-mannose biosynthetic process"/>
    <property type="evidence" value="ECO:0007669"/>
    <property type="project" value="UniProtKB-UniPathway"/>
</dbReference>
<dbReference type="OrthoDB" id="9806359at2"/>
<protein>
    <recommendedName>
        <fullName evidence="3">mannose-1-phosphate guanylyltransferase</fullName>
        <ecNumber evidence="3">2.7.7.13</ecNumber>
    </recommendedName>
</protein>
<dbReference type="FunFam" id="3.90.550.10:FF:000046">
    <property type="entry name" value="Mannose-1-phosphate guanylyltransferase (GDP)"/>
    <property type="match status" value="1"/>
</dbReference>
<dbReference type="GO" id="GO:0016853">
    <property type="term" value="F:isomerase activity"/>
    <property type="evidence" value="ECO:0007669"/>
    <property type="project" value="UniProtKB-KW"/>
</dbReference>
<dbReference type="GO" id="GO:0000271">
    <property type="term" value="P:polysaccharide biosynthetic process"/>
    <property type="evidence" value="ECO:0007669"/>
    <property type="project" value="InterPro"/>
</dbReference>
<dbReference type="InterPro" id="IPR001538">
    <property type="entry name" value="Man6P_isomerase-2_C"/>
</dbReference>
<evidence type="ECO:0000313" key="13">
    <source>
        <dbReference type="EMBL" id="AQQ66951.1"/>
    </source>
</evidence>
<dbReference type="Pfam" id="PF22640">
    <property type="entry name" value="ManC_GMP_beta-helix"/>
    <property type="match status" value="1"/>
</dbReference>
<dbReference type="InterPro" id="IPR051161">
    <property type="entry name" value="Mannose-6P_isomerase_type2"/>
</dbReference>
<evidence type="ECO:0000256" key="8">
    <source>
        <dbReference type="ARBA" id="ARBA00047343"/>
    </source>
</evidence>
<dbReference type="GO" id="GO:0004475">
    <property type="term" value="F:mannose-1-phosphate guanylyltransferase (GTP) activity"/>
    <property type="evidence" value="ECO:0007669"/>
    <property type="project" value="UniProtKB-EC"/>
</dbReference>
<dbReference type="Pfam" id="PF01050">
    <property type="entry name" value="MannoseP_isomer"/>
    <property type="match status" value="1"/>
</dbReference>
<dbReference type="InterPro" id="IPR029044">
    <property type="entry name" value="Nucleotide-diphossugar_trans"/>
</dbReference>
<dbReference type="UniPathway" id="UPA00126">
    <property type="reaction ID" value="UER00930"/>
</dbReference>
<accession>A0A1Q2M2M0</accession>
<dbReference type="InterPro" id="IPR011051">
    <property type="entry name" value="RmlC_Cupin_sf"/>
</dbReference>
<evidence type="ECO:0000256" key="7">
    <source>
        <dbReference type="ARBA" id="ARBA00023134"/>
    </source>
</evidence>
<dbReference type="FunFam" id="2.60.120.10:FF:000032">
    <property type="entry name" value="Mannose-1-phosphate guanylyltransferase/mannose-6-phosphate isomerase"/>
    <property type="match status" value="1"/>
</dbReference>
<dbReference type="CDD" id="cd02213">
    <property type="entry name" value="cupin_PMI_typeII_C"/>
    <property type="match status" value="1"/>
</dbReference>
<comment type="pathway">
    <text evidence="1">Nucleotide-sugar biosynthesis; GDP-alpha-D-mannose biosynthesis; GDP-alpha-D-mannose from alpha-D-mannose 1-phosphate (GTP route): step 1/1.</text>
</comment>
<dbReference type="SUPFAM" id="SSF51182">
    <property type="entry name" value="RmlC-like cupins"/>
    <property type="match status" value="1"/>
</dbReference>
<feature type="domain" description="Nucleotidyl transferase" evidence="10">
    <location>
        <begin position="4"/>
        <end position="288"/>
    </location>
</feature>
<dbReference type="STRING" id="260552.Mag101_04335"/>
<dbReference type="GO" id="GO:0005525">
    <property type="term" value="F:GTP binding"/>
    <property type="evidence" value="ECO:0007669"/>
    <property type="project" value="UniProtKB-KW"/>
</dbReference>
<reference evidence="13" key="1">
    <citation type="submission" date="2017-02" db="EMBL/GenBank/DDBJ databases">
        <title>Genome of Microbulbifer agarilyticus GP101.</title>
        <authorList>
            <person name="Jung J."/>
            <person name="Bae S.S."/>
            <person name="Baek K."/>
        </authorList>
    </citation>
    <scope>NUCLEOTIDE SEQUENCE [LARGE SCALE GENOMIC DNA]</scope>
    <source>
        <strain evidence="13">GP101</strain>
    </source>
</reference>
<dbReference type="InterPro" id="IPR006375">
    <property type="entry name" value="Man1P_GuaTrfase/Man6P_Isoase"/>
</dbReference>
<dbReference type="CDD" id="cd02509">
    <property type="entry name" value="GDP-M1P_Guanylyltransferase"/>
    <property type="match status" value="1"/>
</dbReference>
<gene>
    <name evidence="13" type="ORF">Mag101_04335</name>
</gene>
<dbReference type="InterPro" id="IPR005835">
    <property type="entry name" value="NTP_transferase_dom"/>
</dbReference>
<comment type="similarity">
    <text evidence="2 9">Belongs to the mannose-6-phosphate isomerase type 2 family.</text>
</comment>
<dbReference type="AlphaFoldDB" id="A0A1Q2M2M0"/>
<feature type="domain" description="Mannose-6-phosphate isomerase type II C-terminal" evidence="11">
    <location>
        <begin position="352"/>
        <end position="466"/>
    </location>
</feature>
<keyword evidence="14" id="KW-1185">Reference proteome</keyword>
<name>A0A1Q2M2M0_9GAMM</name>